<feature type="region of interest" description="Disordered" evidence="1">
    <location>
        <begin position="75"/>
        <end position="97"/>
    </location>
</feature>
<protein>
    <recommendedName>
        <fullName evidence="2">Reverse transcriptase domain-containing protein</fullName>
    </recommendedName>
</protein>
<reference evidence="3 4" key="1">
    <citation type="submission" date="2019-03" db="EMBL/GenBank/DDBJ databases">
        <title>The genome sequence of Nitrosococcus wardiae strain D1FHST reveals the archetypal metabolic capacity of ammonia-oxidizing Gammaproteobacteria.</title>
        <authorList>
            <person name="Wang L."/>
            <person name="Lim C.K."/>
            <person name="Hanson T.E."/>
            <person name="Dang H."/>
            <person name="Klotz M.G."/>
        </authorList>
    </citation>
    <scope>NUCLEOTIDE SEQUENCE [LARGE SCALE GENOMIC DNA]</scope>
    <source>
        <strain evidence="3 4">D1FHS</strain>
    </source>
</reference>
<dbReference type="InterPro" id="IPR043502">
    <property type="entry name" value="DNA/RNA_pol_sf"/>
</dbReference>
<gene>
    <name evidence="3" type="ORF">E3U44_02240</name>
</gene>
<dbReference type="OrthoDB" id="9793236at2"/>
<dbReference type="InterPro" id="IPR000477">
    <property type="entry name" value="RT_dom"/>
</dbReference>
<proteinExistence type="predicted"/>
<dbReference type="PANTHER" id="PTHR33642">
    <property type="entry name" value="COX1/OXI3 INTRON 1 PROTEIN-RELATED"/>
    <property type="match status" value="1"/>
</dbReference>
<dbReference type="AlphaFoldDB" id="A0A4P7BWI3"/>
<dbReference type="SUPFAM" id="SSF56672">
    <property type="entry name" value="DNA/RNA polymerases"/>
    <property type="match status" value="1"/>
</dbReference>
<dbReference type="GO" id="GO:0003964">
    <property type="term" value="F:RNA-directed DNA polymerase activity"/>
    <property type="evidence" value="ECO:0007669"/>
    <property type="project" value="TreeGrafter"/>
</dbReference>
<dbReference type="GO" id="GO:0006315">
    <property type="term" value="P:homing of group II introns"/>
    <property type="evidence" value="ECO:0007669"/>
    <property type="project" value="TreeGrafter"/>
</dbReference>
<dbReference type="PANTHER" id="PTHR33642:SF4">
    <property type="entry name" value="COX1_OXI3 INTRON 1 PROTEIN-RELATED"/>
    <property type="match status" value="1"/>
</dbReference>
<organism evidence="3 4">
    <name type="scientific">Nitrosococcus wardiae</name>
    <dbReference type="NCBI Taxonomy" id="1814290"/>
    <lineage>
        <taxon>Bacteria</taxon>
        <taxon>Pseudomonadati</taxon>
        <taxon>Pseudomonadota</taxon>
        <taxon>Gammaproteobacteria</taxon>
        <taxon>Chromatiales</taxon>
        <taxon>Chromatiaceae</taxon>
        <taxon>Nitrosococcus</taxon>
    </lineage>
</organism>
<dbReference type="Pfam" id="PF00078">
    <property type="entry name" value="RVT_1"/>
    <property type="match status" value="1"/>
</dbReference>
<feature type="domain" description="Reverse transcriptase" evidence="2">
    <location>
        <begin position="145"/>
        <end position="215"/>
    </location>
</feature>
<accession>A0A4P7BWI3</accession>
<dbReference type="Proteomes" id="UP000294325">
    <property type="component" value="Chromosome"/>
</dbReference>
<dbReference type="EMBL" id="CP038033">
    <property type="protein sequence ID" value="QBQ53450.1"/>
    <property type="molecule type" value="Genomic_DNA"/>
</dbReference>
<sequence>MPFQTCPHRGKGLTDCFGSYAKCRYGNAPTKTLPPMRGQQLGASSRTPCTVFHWARWNGSLHSCETGRLSSILSDGYTSRKPTGKPDRWESRRRQNPPYVSLRQKMYQLRKKADKLAEEGKPDEARRCVEEVKALQRQRSELPYGDPLDPNYRRLNYVRYADDFLVGIIGAKADAEQVMQRIKTFLDRELKLEASPEKSTLSKATNGTRFLGYEVRTSGTATKEHRVNLNGQRVKSRITSDAVRLNVPKDRLFTFADRCGYGNLDTLKAKHRKYLIDSSDFEMVLAYNAEMRGLQACATR</sequence>
<evidence type="ECO:0000313" key="3">
    <source>
        <dbReference type="EMBL" id="QBQ53450.1"/>
    </source>
</evidence>
<keyword evidence="4" id="KW-1185">Reference proteome</keyword>
<name>A0A4P7BWI3_9GAMM</name>
<evidence type="ECO:0000313" key="4">
    <source>
        <dbReference type="Proteomes" id="UP000294325"/>
    </source>
</evidence>
<evidence type="ECO:0000259" key="2">
    <source>
        <dbReference type="Pfam" id="PF00078"/>
    </source>
</evidence>
<evidence type="ECO:0000256" key="1">
    <source>
        <dbReference type="SAM" id="MobiDB-lite"/>
    </source>
</evidence>
<feature type="compositionally biased region" description="Basic and acidic residues" evidence="1">
    <location>
        <begin position="84"/>
        <end position="93"/>
    </location>
</feature>
<dbReference type="KEGG" id="nwr:E3U44_02240"/>